<proteinExistence type="predicted"/>
<organism evidence="1 2">
    <name type="scientific">Lates japonicus</name>
    <name type="common">Japanese lates</name>
    <dbReference type="NCBI Taxonomy" id="270547"/>
    <lineage>
        <taxon>Eukaryota</taxon>
        <taxon>Metazoa</taxon>
        <taxon>Chordata</taxon>
        <taxon>Craniata</taxon>
        <taxon>Vertebrata</taxon>
        <taxon>Euteleostomi</taxon>
        <taxon>Actinopterygii</taxon>
        <taxon>Neopterygii</taxon>
        <taxon>Teleostei</taxon>
        <taxon>Neoteleostei</taxon>
        <taxon>Acanthomorphata</taxon>
        <taxon>Carangaria</taxon>
        <taxon>Carangaria incertae sedis</taxon>
        <taxon>Centropomidae</taxon>
        <taxon>Lates</taxon>
    </lineage>
</organism>
<gene>
    <name evidence="1" type="ORF">AKAME5_000606100</name>
</gene>
<accession>A0AAD3MGW3</accession>
<name>A0AAD3MGW3_LATJO</name>
<sequence length="80" mass="8652">TDRRINVERDTTISDLVDTGGANYNPLCSNCHHATRDMERSSSFYGWSAATGRNSVRVKDSGSGFVLLISSCHVLTSGSL</sequence>
<reference evidence="1" key="1">
    <citation type="submission" date="2022-08" db="EMBL/GenBank/DDBJ databases">
        <title>Genome sequencing of akame (Lates japonicus).</title>
        <authorList>
            <person name="Hashiguchi Y."/>
            <person name="Takahashi H."/>
        </authorList>
    </citation>
    <scope>NUCLEOTIDE SEQUENCE</scope>
    <source>
        <strain evidence="1">Kochi</strain>
    </source>
</reference>
<evidence type="ECO:0000313" key="1">
    <source>
        <dbReference type="EMBL" id="GLD53286.1"/>
    </source>
</evidence>
<keyword evidence="2" id="KW-1185">Reference proteome</keyword>
<dbReference type="EMBL" id="BRZM01000016">
    <property type="protein sequence ID" value="GLD53286.1"/>
    <property type="molecule type" value="Genomic_DNA"/>
</dbReference>
<dbReference type="Proteomes" id="UP001279410">
    <property type="component" value="Unassembled WGS sequence"/>
</dbReference>
<feature type="non-terminal residue" evidence="1">
    <location>
        <position position="1"/>
    </location>
</feature>
<evidence type="ECO:0000313" key="2">
    <source>
        <dbReference type="Proteomes" id="UP001279410"/>
    </source>
</evidence>
<protein>
    <submittedName>
        <fullName evidence="1">P17/29C-like protein</fullName>
    </submittedName>
</protein>
<dbReference type="AlphaFoldDB" id="A0AAD3MGW3"/>
<comment type="caution">
    <text evidence="1">The sequence shown here is derived from an EMBL/GenBank/DDBJ whole genome shotgun (WGS) entry which is preliminary data.</text>
</comment>